<reference evidence="2" key="1">
    <citation type="submission" date="2021-05" db="EMBL/GenBank/DDBJ databases">
        <authorList>
            <person name="Alioto T."/>
            <person name="Alioto T."/>
            <person name="Gomez Garrido J."/>
        </authorList>
    </citation>
    <scope>NUCLEOTIDE SEQUENCE</scope>
</reference>
<evidence type="ECO:0000313" key="2">
    <source>
        <dbReference type="EMBL" id="CAG6471511.1"/>
    </source>
</evidence>
<proteinExistence type="predicted"/>
<evidence type="ECO:0000256" key="1">
    <source>
        <dbReference type="SAM" id="MobiDB-lite"/>
    </source>
</evidence>
<feature type="compositionally biased region" description="Polar residues" evidence="1">
    <location>
        <begin position="72"/>
        <end position="85"/>
    </location>
</feature>
<accession>A0A8D8B931</accession>
<protein>
    <submittedName>
        <fullName evidence="2">(northern house mosquito) hypothetical protein</fullName>
    </submittedName>
</protein>
<dbReference type="EMBL" id="HBUE01067717">
    <property type="protein sequence ID" value="CAG6471511.1"/>
    <property type="molecule type" value="Transcribed_RNA"/>
</dbReference>
<name>A0A8D8B931_CULPI</name>
<feature type="compositionally biased region" description="Low complexity" evidence="1">
    <location>
        <begin position="99"/>
        <end position="122"/>
    </location>
</feature>
<dbReference type="AlphaFoldDB" id="A0A8D8B931"/>
<feature type="region of interest" description="Disordered" evidence="1">
    <location>
        <begin position="49"/>
        <end position="141"/>
    </location>
</feature>
<sequence>MWTMICATTISSRTPRMTMIRRPKAAREPDGMLVMKTWNFPRNWWRRFPPAPPETKASTPYLREDFHRPTCGPSTPNSQRITSVQDRSKRPSAYSTIKSASSTSHPTRNSSSSPISARRPPTLAYPTWAHSRPIPTATGRN</sequence>
<organism evidence="2">
    <name type="scientific">Culex pipiens</name>
    <name type="common">House mosquito</name>
    <dbReference type="NCBI Taxonomy" id="7175"/>
    <lineage>
        <taxon>Eukaryota</taxon>
        <taxon>Metazoa</taxon>
        <taxon>Ecdysozoa</taxon>
        <taxon>Arthropoda</taxon>
        <taxon>Hexapoda</taxon>
        <taxon>Insecta</taxon>
        <taxon>Pterygota</taxon>
        <taxon>Neoptera</taxon>
        <taxon>Endopterygota</taxon>
        <taxon>Diptera</taxon>
        <taxon>Nematocera</taxon>
        <taxon>Culicoidea</taxon>
        <taxon>Culicidae</taxon>
        <taxon>Culicinae</taxon>
        <taxon>Culicini</taxon>
        <taxon>Culex</taxon>
        <taxon>Culex</taxon>
    </lineage>
</organism>